<gene>
    <name evidence="4" type="ORF">ANN_00624</name>
</gene>
<evidence type="ECO:0000313" key="5">
    <source>
        <dbReference type="Proteomes" id="UP001148838"/>
    </source>
</evidence>
<dbReference type="PANTHER" id="PTHR23080">
    <property type="entry name" value="THAP DOMAIN PROTEIN"/>
    <property type="match status" value="1"/>
</dbReference>
<sequence length="216" mass="23813">MWRLINFKVVKAYIPRLKRLVAITPNGMVTFASSLYGSLTSDKMITKDYGLFNSLDSGDLALADKGSVTSGERGVNVTMIAAINAAGNHVPPMLIFPRVHFKDHMLKGAPPGIIGGANPSGWTNENLFIKYLDHFIRTLSNKVKGKVPMTRKLGPQTILSKEEESLLASWIHAYAKKGFPVKRQTLIETVADVVKKMVGKRPLLMVYLEASGFQLL</sequence>
<evidence type="ECO:0000313" key="4">
    <source>
        <dbReference type="EMBL" id="KAJ4449227.1"/>
    </source>
</evidence>
<organism evidence="4 5">
    <name type="scientific">Periplaneta americana</name>
    <name type="common">American cockroach</name>
    <name type="synonym">Blatta americana</name>
    <dbReference type="NCBI Taxonomy" id="6978"/>
    <lineage>
        <taxon>Eukaryota</taxon>
        <taxon>Metazoa</taxon>
        <taxon>Ecdysozoa</taxon>
        <taxon>Arthropoda</taxon>
        <taxon>Hexapoda</taxon>
        <taxon>Insecta</taxon>
        <taxon>Pterygota</taxon>
        <taxon>Neoptera</taxon>
        <taxon>Polyneoptera</taxon>
        <taxon>Dictyoptera</taxon>
        <taxon>Blattodea</taxon>
        <taxon>Blattoidea</taxon>
        <taxon>Blattidae</taxon>
        <taxon>Blattinae</taxon>
        <taxon>Periplaneta</taxon>
    </lineage>
</organism>
<dbReference type="Proteomes" id="UP001148838">
    <property type="component" value="Unassembled WGS sequence"/>
</dbReference>
<reference evidence="4 5" key="1">
    <citation type="journal article" date="2022" name="Allergy">
        <title>Genome assembly and annotation of Periplaneta americana reveal a comprehensive cockroach allergen profile.</title>
        <authorList>
            <person name="Wang L."/>
            <person name="Xiong Q."/>
            <person name="Saelim N."/>
            <person name="Wang L."/>
            <person name="Nong W."/>
            <person name="Wan A.T."/>
            <person name="Shi M."/>
            <person name="Liu X."/>
            <person name="Cao Q."/>
            <person name="Hui J.H.L."/>
            <person name="Sookrung N."/>
            <person name="Leung T.F."/>
            <person name="Tungtrongchitr A."/>
            <person name="Tsui S.K.W."/>
        </authorList>
    </citation>
    <scope>NUCLEOTIDE SEQUENCE [LARGE SCALE GENOMIC DNA]</scope>
    <source>
        <strain evidence="4">PWHHKU_190912</strain>
    </source>
</reference>
<comment type="caution">
    <text evidence="4">The sequence shown here is derived from an EMBL/GenBank/DDBJ whole genome shotgun (WGS) entry which is preliminary data.</text>
</comment>
<comment type="cofactor">
    <cofactor evidence="1">
        <name>a divalent metal cation</name>
        <dbReference type="ChEBI" id="CHEBI:60240"/>
    </cofactor>
</comment>
<feature type="domain" description="DDE Tnp4" evidence="3">
    <location>
        <begin position="17"/>
        <end position="66"/>
    </location>
</feature>
<accession>A0ABQ8TT43</accession>
<dbReference type="EMBL" id="JAJSOF020000003">
    <property type="protein sequence ID" value="KAJ4449227.1"/>
    <property type="molecule type" value="Genomic_DNA"/>
</dbReference>
<evidence type="ECO:0000259" key="3">
    <source>
        <dbReference type="Pfam" id="PF13359"/>
    </source>
</evidence>
<evidence type="ECO:0000256" key="2">
    <source>
        <dbReference type="ARBA" id="ARBA00022723"/>
    </source>
</evidence>
<proteinExistence type="predicted"/>
<protein>
    <recommendedName>
        <fullName evidence="3">DDE Tnp4 domain-containing protein</fullName>
    </recommendedName>
</protein>
<evidence type="ECO:0000256" key="1">
    <source>
        <dbReference type="ARBA" id="ARBA00001968"/>
    </source>
</evidence>
<keyword evidence="5" id="KW-1185">Reference proteome</keyword>
<dbReference type="Pfam" id="PF13359">
    <property type="entry name" value="DDE_Tnp_4"/>
    <property type="match status" value="1"/>
</dbReference>
<keyword evidence="2" id="KW-0479">Metal-binding</keyword>
<dbReference type="InterPro" id="IPR027806">
    <property type="entry name" value="HARBI1_dom"/>
</dbReference>
<name>A0ABQ8TT43_PERAM</name>